<evidence type="ECO:0000256" key="3">
    <source>
        <dbReference type="ARBA" id="ARBA00022862"/>
    </source>
</evidence>
<dbReference type="InterPro" id="IPR019479">
    <property type="entry name" value="Peroxiredoxin_C"/>
</dbReference>
<sequence>MPQLRLGSIAPDFEADTTEGPIKFHEWAGNSWVMLFSHPGDFTPVCTTELADISQRLPDFVKRDVKVIGISADSLQTHFEWIEDIIEIASKTAPTCVEYPIIADTERKVSLLYDMLDHQDMTNVDEEGLPYTIRTIFLIDPNKVIRSLLQYPASVGRDFDEVIRLIDAIQVADKHKVMTPVCWKPGDDVIIPPGTPDEEAKKQFPEHTTCPKLAYMRTAPMKDLEH</sequence>
<evidence type="ECO:0000256" key="8">
    <source>
        <dbReference type="PIRSR" id="PIRSR000239-1"/>
    </source>
</evidence>
<keyword evidence="4 7" id="KW-0560">Oxidoreductase</keyword>
<evidence type="ECO:0000256" key="5">
    <source>
        <dbReference type="ARBA" id="ARBA00023284"/>
    </source>
</evidence>
<feature type="domain" description="Thioredoxin" evidence="9">
    <location>
        <begin position="4"/>
        <end position="171"/>
    </location>
</feature>
<accession>A0AAD5VC16</accession>
<gene>
    <name evidence="10" type="ORF">NLI96_g603</name>
</gene>
<dbReference type="GO" id="GO:0045454">
    <property type="term" value="P:cell redox homeostasis"/>
    <property type="evidence" value="ECO:0007669"/>
    <property type="project" value="TreeGrafter"/>
</dbReference>
<evidence type="ECO:0000256" key="6">
    <source>
        <dbReference type="ARBA" id="ARBA00025719"/>
    </source>
</evidence>
<evidence type="ECO:0000313" key="10">
    <source>
        <dbReference type="EMBL" id="KAJ3491577.1"/>
    </source>
</evidence>
<proteinExistence type="inferred from homology"/>
<dbReference type="PANTHER" id="PTHR10681:SF128">
    <property type="entry name" value="THIOREDOXIN-DEPENDENT PEROXIDE REDUCTASE, MITOCHONDRIAL"/>
    <property type="match status" value="1"/>
</dbReference>
<name>A0AAD5VC16_9APHY</name>
<dbReference type="InterPro" id="IPR013766">
    <property type="entry name" value="Thioredoxin_domain"/>
</dbReference>
<dbReference type="Pfam" id="PF10417">
    <property type="entry name" value="1-cysPrx_C"/>
    <property type="match status" value="1"/>
</dbReference>
<evidence type="ECO:0000256" key="2">
    <source>
        <dbReference type="ARBA" id="ARBA00022559"/>
    </source>
</evidence>
<organism evidence="10 11">
    <name type="scientific">Meripilus lineatus</name>
    <dbReference type="NCBI Taxonomy" id="2056292"/>
    <lineage>
        <taxon>Eukaryota</taxon>
        <taxon>Fungi</taxon>
        <taxon>Dikarya</taxon>
        <taxon>Basidiomycota</taxon>
        <taxon>Agaricomycotina</taxon>
        <taxon>Agaricomycetes</taxon>
        <taxon>Polyporales</taxon>
        <taxon>Meripilaceae</taxon>
        <taxon>Meripilus</taxon>
    </lineage>
</organism>
<dbReference type="InterPro" id="IPR050217">
    <property type="entry name" value="Peroxiredoxin"/>
</dbReference>
<comment type="function">
    <text evidence="7">Thiol-specific peroxidase that catalyzes the reduction of hydrogen peroxide and organic hydroperoxides to water and alcohols, respectively.</text>
</comment>
<dbReference type="InterPro" id="IPR024706">
    <property type="entry name" value="Peroxiredoxin_AhpC-typ"/>
</dbReference>
<feature type="active site" description="Cysteine sulfenic acid (-SOH) intermediate; for peroxidase activity" evidence="8">
    <location>
        <position position="46"/>
    </location>
</feature>
<dbReference type="Proteomes" id="UP001212997">
    <property type="component" value="Unassembled WGS sequence"/>
</dbReference>
<dbReference type="GO" id="GO:0008379">
    <property type="term" value="F:thioredoxin peroxidase activity"/>
    <property type="evidence" value="ECO:0007669"/>
    <property type="project" value="TreeGrafter"/>
</dbReference>
<comment type="similarity">
    <text evidence="6">Belongs to the peroxiredoxin family. Prx6 subfamily.</text>
</comment>
<dbReference type="Gene3D" id="3.30.1020.10">
    <property type="entry name" value="Antioxidant, Horf6, Chain A, domain2"/>
    <property type="match status" value="1"/>
</dbReference>
<keyword evidence="2 7" id="KW-0575">Peroxidase</keyword>
<dbReference type="GO" id="GO:0005829">
    <property type="term" value="C:cytosol"/>
    <property type="evidence" value="ECO:0007669"/>
    <property type="project" value="TreeGrafter"/>
</dbReference>
<evidence type="ECO:0000256" key="7">
    <source>
        <dbReference type="PIRNR" id="PIRNR000239"/>
    </source>
</evidence>
<dbReference type="GO" id="GO:0033554">
    <property type="term" value="P:cellular response to stress"/>
    <property type="evidence" value="ECO:0007669"/>
    <property type="project" value="TreeGrafter"/>
</dbReference>
<evidence type="ECO:0000256" key="4">
    <source>
        <dbReference type="ARBA" id="ARBA00023002"/>
    </source>
</evidence>
<dbReference type="GO" id="GO:0006979">
    <property type="term" value="P:response to oxidative stress"/>
    <property type="evidence" value="ECO:0007669"/>
    <property type="project" value="TreeGrafter"/>
</dbReference>
<evidence type="ECO:0000259" key="9">
    <source>
        <dbReference type="PROSITE" id="PS51352"/>
    </source>
</evidence>
<dbReference type="Pfam" id="PF00578">
    <property type="entry name" value="AhpC-TSA"/>
    <property type="match status" value="1"/>
</dbReference>
<dbReference type="Gene3D" id="3.40.30.10">
    <property type="entry name" value="Glutaredoxin"/>
    <property type="match status" value="1"/>
</dbReference>
<protein>
    <recommendedName>
        <fullName evidence="9">Thioredoxin domain-containing protein</fullName>
    </recommendedName>
</protein>
<dbReference type="InterPro" id="IPR045020">
    <property type="entry name" value="PRX_1cys"/>
</dbReference>
<dbReference type="PIRSF" id="PIRSF000239">
    <property type="entry name" value="AHPC"/>
    <property type="match status" value="1"/>
</dbReference>
<evidence type="ECO:0000313" key="11">
    <source>
        <dbReference type="Proteomes" id="UP001212997"/>
    </source>
</evidence>
<dbReference type="PROSITE" id="PS51352">
    <property type="entry name" value="THIOREDOXIN_2"/>
    <property type="match status" value="1"/>
</dbReference>
<keyword evidence="3 7" id="KW-0049">Antioxidant</keyword>
<dbReference type="CDD" id="cd03016">
    <property type="entry name" value="PRX_1cys"/>
    <property type="match status" value="1"/>
</dbReference>
<keyword evidence="5 7" id="KW-0676">Redox-active center</keyword>
<dbReference type="AlphaFoldDB" id="A0AAD5VC16"/>
<dbReference type="PANTHER" id="PTHR10681">
    <property type="entry name" value="THIOREDOXIN PEROXIDASE"/>
    <property type="match status" value="1"/>
</dbReference>
<keyword evidence="11" id="KW-1185">Reference proteome</keyword>
<comment type="caution">
    <text evidence="10">The sequence shown here is derived from an EMBL/GenBank/DDBJ whole genome shotgun (WGS) entry which is preliminary data.</text>
</comment>
<dbReference type="GO" id="GO:0042744">
    <property type="term" value="P:hydrogen peroxide catabolic process"/>
    <property type="evidence" value="ECO:0007669"/>
    <property type="project" value="TreeGrafter"/>
</dbReference>
<reference evidence="10" key="1">
    <citation type="submission" date="2022-07" db="EMBL/GenBank/DDBJ databases">
        <title>Genome Sequence of Physisporinus lineatus.</title>
        <authorList>
            <person name="Buettner E."/>
        </authorList>
    </citation>
    <scope>NUCLEOTIDE SEQUENCE</scope>
    <source>
        <strain evidence="10">VT162</strain>
    </source>
</reference>
<dbReference type="FunFam" id="3.40.30.10:FF:000011">
    <property type="entry name" value="Peroxiredoxin PRX1"/>
    <property type="match status" value="1"/>
</dbReference>
<dbReference type="EMBL" id="JANAWD010000010">
    <property type="protein sequence ID" value="KAJ3491577.1"/>
    <property type="molecule type" value="Genomic_DNA"/>
</dbReference>
<dbReference type="SUPFAM" id="SSF52833">
    <property type="entry name" value="Thioredoxin-like"/>
    <property type="match status" value="1"/>
</dbReference>
<dbReference type="InterPro" id="IPR000866">
    <property type="entry name" value="AhpC/TSA"/>
</dbReference>
<dbReference type="InterPro" id="IPR036249">
    <property type="entry name" value="Thioredoxin-like_sf"/>
</dbReference>
<comment type="similarity">
    <text evidence="1">Belongs to the peroxiredoxin family. AhpC/Prx1 subfamily.</text>
</comment>
<evidence type="ECO:0000256" key="1">
    <source>
        <dbReference type="ARBA" id="ARBA00009796"/>
    </source>
</evidence>